<organism evidence="1 2">
    <name type="scientific">Microcystis aeruginosa PCC 9701</name>
    <dbReference type="NCBI Taxonomy" id="721123"/>
    <lineage>
        <taxon>Bacteria</taxon>
        <taxon>Bacillati</taxon>
        <taxon>Cyanobacteriota</taxon>
        <taxon>Cyanophyceae</taxon>
        <taxon>Oscillatoriophycideae</taxon>
        <taxon>Chroococcales</taxon>
        <taxon>Microcystaceae</taxon>
        <taxon>Microcystis</taxon>
    </lineage>
</organism>
<dbReference type="EMBL" id="CAIQ01000228">
    <property type="protein sequence ID" value="CCI37107.1"/>
    <property type="molecule type" value="Genomic_DNA"/>
</dbReference>
<sequence length="123" mass="14473">MSIIESQDSSENPEDLTEIQQNDDEALAQWQEEQLEETEYILKDHVLQEMEKRDIPPELVKSVLNNPEQIVSGYNNRKVYQSRLDFGDGKEYLLRLIVESNREPIEVITAYRTSKIDKYWGKP</sequence>
<dbReference type="AlphaFoldDB" id="I4IS33"/>
<evidence type="ECO:0008006" key="3">
    <source>
        <dbReference type="Google" id="ProtNLM"/>
    </source>
</evidence>
<name>I4IS33_MICAE</name>
<dbReference type="Proteomes" id="UP000004047">
    <property type="component" value="Unassembled WGS sequence"/>
</dbReference>
<gene>
    <name evidence="1" type="ORF">MICAK_3030009</name>
</gene>
<reference evidence="1 2" key="1">
    <citation type="submission" date="2012-04" db="EMBL/GenBank/DDBJ databases">
        <authorList>
            <person name="Genoscope - CEA"/>
        </authorList>
    </citation>
    <scope>NUCLEOTIDE SEQUENCE [LARGE SCALE GENOMIC DNA]</scope>
    <source>
        <strain evidence="1 2">9701</strain>
    </source>
</reference>
<dbReference type="Pfam" id="PF14076">
    <property type="entry name" value="DUF4258"/>
    <property type="match status" value="1"/>
</dbReference>
<comment type="caution">
    <text evidence="1">The sequence shown here is derived from an EMBL/GenBank/DDBJ whole genome shotgun (WGS) entry which is preliminary data.</text>
</comment>
<evidence type="ECO:0000313" key="1">
    <source>
        <dbReference type="EMBL" id="CCI37107.1"/>
    </source>
</evidence>
<dbReference type="HOGENOM" id="CLU_2012649_0_0_3"/>
<accession>I4IS33</accession>
<proteinExistence type="predicted"/>
<evidence type="ECO:0000313" key="2">
    <source>
        <dbReference type="Proteomes" id="UP000004047"/>
    </source>
</evidence>
<dbReference type="RefSeq" id="WP_002802495.1">
    <property type="nucleotide sequence ID" value="NZ_HE974191.1"/>
</dbReference>
<dbReference type="InterPro" id="IPR025354">
    <property type="entry name" value="DUF4258"/>
</dbReference>
<protein>
    <recommendedName>
        <fullName evidence="3">DUF4258 domain-containing protein</fullName>
    </recommendedName>
</protein>